<proteinExistence type="predicted"/>
<feature type="compositionally biased region" description="Basic and acidic residues" evidence="5">
    <location>
        <begin position="280"/>
        <end position="295"/>
    </location>
</feature>
<evidence type="ECO:0000256" key="3">
    <source>
        <dbReference type="ARBA" id="ARBA00023242"/>
    </source>
</evidence>
<dbReference type="AlphaFoldDB" id="A0A1I7V592"/>
<sequence>MGSRVYVGRLSYRAHERDIERFFRGYGRITEILLKNGYAFVEFSDRRDAEDAVHDLNGRSLLGDRVIVQNAKSRPRGRDMYRERMRERSRSRDRRRSRSRDRKRSHSRDRKKRRHSSTESESPEDNRRRSSSRSQSPSPKKSSKKSGSDRKRKRDRSSSSRSPSPDTKKYKDKRKERKYRSSSEKEGSADRGGINTCSIIVRGFDNKGKFEKRLKHIAKKYGDLTDFEMRDDNTCVIGYSSRESATKALEKMSGKEVDGQTVQVAAVEEKQTVAGSKNSEATKEAERSPSEERSRSRTNSGSSAASGDEEKKNGSVDGNERSGVATVGADSHKKAKNGDEHIGSAVTANNTRNNRKRTSGANEDNEKNGDDSETSNDDVTPELKKKKSDTEETETTEVDSTATVGAE</sequence>
<protein>
    <submittedName>
        <fullName evidence="9">RRM domain-containing protein</fullName>
    </submittedName>
</protein>
<evidence type="ECO:0000313" key="7">
    <source>
        <dbReference type="EMBL" id="EJD76160.1"/>
    </source>
</evidence>
<feature type="region of interest" description="Disordered" evidence="5">
    <location>
        <begin position="68"/>
        <end position="196"/>
    </location>
</feature>
<comment type="subcellular location">
    <subcellularLocation>
        <location evidence="1">Nucleus</location>
    </subcellularLocation>
</comment>
<evidence type="ECO:0000256" key="2">
    <source>
        <dbReference type="ARBA" id="ARBA00022884"/>
    </source>
</evidence>
<feature type="compositionally biased region" description="Basic residues" evidence="5">
    <location>
        <begin position="91"/>
        <end position="115"/>
    </location>
</feature>
<feature type="compositionally biased region" description="Basic and acidic residues" evidence="5">
    <location>
        <begin position="76"/>
        <end position="90"/>
    </location>
</feature>
<evidence type="ECO:0000313" key="9">
    <source>
        <dbReference type="WBParaSite" id="EN70_1002"/>
    </source>
</evidence>
<evidence type="ECO:0000313" key="8">
    <source>
        <dbReference type="Proteomes" id="UP000095285"/>
    </source>
</evidence>
<keyword evidence="8" id="KW-1185">Reference proteome</keyword>
<dbReference type="eggNOG" id="KOG0106">
    <property type="taxonomic scope" value="Eukaryota"/>
</dbReference>
<dbReference type="CDD" id="cd00590">
    <property type="entry name" value="RRM_SF"/>
    <property type="match status" value="1"/>
</dbReference>
<feature type="region of interest" description="Disordered" evidence="5">
    <location>
        <begin position="266"/>
        <end position="407"/>
    </location>
</feature>
<feature type="domain" description="RRM" evidence="6">
    <location>
        <begin position="3"/>
        <end position="73"/>
    </location>
</feature>
<accession>A0A1I7V592</accession>
<evidence type="ECO:0000256" key="5">
    <source>
        <dbReference type="SAM" id="MobiDB-lite"/>
    </source>
</evidence>
<dbReference type="WBParaSite" id="EN70_1002">
    <property type="protein sequence ID" value="EN70_1002"/>
    <property type="gene ID" value="EN70_1002"/>
</dbReference>
<dbReference type="GO" id="GO:0003723">
    <property type="term" value="F:RNA binding"/>
    <property type="evidence" value="ECO:0007669"/>
    <property type="project" value="UniProtKB-UniRule"/>
</dbReference>
<accession>A0A1S0UKD8</accession>
<feature type="compositionally biased region" description="Low complexity" evidence="5">
    <location>
        <begin position="398"/>
        <end position="407"/>
    </location>
</feature>
<dbReference type="Gene3D" id="3.30.70.330">
    <property type="match status" value="2"/>
</dbReference>
<dbReference type="SMART" id="SM00360">
    <property type="entry name" value="RRM"/>
    <property type="match status" value="2"/>
</dbReference>
<dbReference type="Proteomes" id="UP000095285">
    <property type="component" value="Unassembled WGS sequence"/>
</dbReference>
<keyword evidence="2 4" id="KW-0694">RNA-binding</keyword>
<feature type="domain" description="RRM" evidence="6">
    <location>
        <begin position="197"/>
        <end position="269"/>
    </location>
</feature>
<dbReference type="InterPro" id="IPR035979">
    <property type="entry name" value="RBD_domain_sf"/>
</dbReference>
<evidence type="ECO:0000256" key="4">
    <source>
        <dbReference type="PROSITE-ProRule" id="PRU00176"/>
    </source>
</evidence>
<dbReference type="GeneID" id="9943003"/>
<dbReference type="InterPro" id="IPR000504">
    <property type="entry name" value="RRM_dom"/>
</dbReference>
<dbReference type="CTD" id="9943003"/>
<feature type="compositionally biased region" description="Basic and acidic residues" evidence="5">
    <location>
        <begin position="330"/>
        <end position="342"/>
    </location>
</feature>
<dbReference type="KEGG" id="loa:LOAG_16828"/>
<feature type="compositionally biased region" description="Low complexity" evidence="5">
    <location>
        <begin position="297"/>
        <end position="306"/>
    </location>
</feature>
<dbReference type="CDD" id="cd12337">
    <property type="entry name" value="RRM1_SRSF4_like"/>
    <property type="match status" value="1"/>
</dbReference>
<feature type="compositionally biased region" description="Acidic residues" evidence="5">
    <location>
        <begin position="371"/>
        <end position="380"/>
    </location>
</feature>
<gene>
    <name evidence="7 9" type="ORF">LOAG_16828</name>
</gene>
<dbReference type="SUPFAM" id="SSF54928">
    <property type="entry name" value="RNA-binding domain, RBD"/>
    <property type="match status" value="1"/>
</dbReference>
<feature type="compositionally biased region" description="Basic and acidic residues" evidence="5">
    <location>
        <begin position="179"/>
        <end position="189"/>
    </location>
</feature>
<dbReference type="PANTHER" id="PTHR48038">
    <property type="entry name" value="RIBONUCLEOPROTEIN RB97D"/>
    <property type="match status" value="1"/>
</dbReference>
<organism evidence="8 9">
    <name type="scientific">Loa loa</name>
    <name type="common">Eye worm</name>
    <name type="synonym">Filaria loa</name>
    <dbReference type="NCBI Taxonomy" id="7209"/>
    <lineage>
        <taxon>Eukaryota</taxon>
        <taxon>Metazoa</taxon>
        <taxon>Ecdysozoa</taxon>
        <taxon>Nematoda</taxon>
        <taxon>Chromadorea</taxon>
        <taxon>Rhabditida</taxon>
        <taxon>Spirurina</taxon>
        <taxon>Spiruromorpha</taxon>
        <taxon>Filarioidea</taxon>
        <taxon>Onchocercidae</taxon>
        <taxon>Loa</taxon>
    </lineage>
</organism>
<dbReference type="PANTHER" id="PTHR48038:SF3">
    <property type="entry name" value="SPLICING FACTOR, ARGININE_SERINE-RICH 1-RELATED"/>
    <property type="match status" value="1"/>
</dbReference>
<dbReference type="PROSITE" id="PS50102">
    <property type="entry name" value="RRM"/>
    <property type="match status" value="2"/>
</dbReference>
<dbReference type="GO" id="GO:0005634">
    <property type="term" value="C:nucleus"/>
    <property type="evidence" value="ECO:0007669"/>
    <property type="project" value="UniProtKB-SubCell"/>
</dbReference>
<dbReference type="RefSeq" id="XP_020306974.1">
    <property type="nucleotide sequence ID" value="XM_020449487.1"/>
</dbReference>
<reference evidence="9" key="2">
    <citation type="submission" date="2016-11" db="UniProtKB">
        <authorList>
            <consortium name="WormBaseParasite"/>
        </authorList>
    </citation>
    <scope>IDENTIFICATION</scope>
</reference>
<feature type="compositionally biased region" description="Basic and acidic residues" evidence="5">
    <location>
        <begin position="308"/>
        <end position="320"/>
    </location>
</feature>
<name>A0A1I7V592_LOALO</name>
<dbReference type="OMA" id="XGYGYRR"/>
<evidence type="ECO:0000256" key="1">
    <source>
        <dbReference type="ARBA" id="ARBA00004123"/>
    </source>
</evidence>
<dbReference type="EMBL" id="JH712087">
    <property type="protein sequence ID" value="EJD76160.1"/>
    <property type="molecule type" value="Genomic_DNA"/>
</dbReference>
<dbReference type="InterPro" id="IPR012677">
    <property type="entry name" value="Nucleotide-bd_a/b_plait_sf"/>
</dbReference>
<reference evidence="7 8" key="1">
    <citation type="submission" date="2012-04" db="EMBL/GenBank/DDBJ databases">
        <title>The Genome Sequence of Loa loa.</title>
        <authorList>
            <consortium name="The Broad Institute Genome Sequencing Platform"/>
            <consortium name="Broad Institute Genome Sequencing Center for Infectious Disease"/>
            <person name="Nutman T.B."/>
            <person name="Fink D.L."/>
            <person name="Russ C."/>
            <person name="Young S."/>
            <person name="Zeng Q."/>
            <person name="Gargeya S."/>
            <person name="Alvarado L."/>
            <person name="Berlin A."/>
            <person name="Chapman S.B."/>
            <person name="Chen Z."/>
            <person name="Freedman E."/>
            <person name="Gellesch M."/>
            <person name="Goldberg J."/>
            <person name="Griggs A."/>
            <person name="Gujja S."/>
            <person name="Heilman E.R."/>
            <person name="Heiman D."/>
            <person name="Howarth C."/>
            <person name="Mehta T."/>
            <person name="Neiman D."/>
            <person name="Pearson M."/>
            <person name="Roberts A."/>
            <person name="Saif S."/>
            <person name="Shea T."/>
            <person name="Shenoy N."/>
            <person name="Sisk P."/>
            <person name="Stolte C."/>
            <person name="Sykes S."/>
            <person name="White J."/>
            <person name="Yandava C."/>
            <person name="Haas B."/>
            <person name="Henn M.R."/>
            <person name="Nusbaum C."/>
            <person name="Birren B."/>
        </authorList>
    </citation>
    <scope>NUCLEOTIDE SEQUENCE [LARGE SCALE GENOMIC DNA]</scope>
</reference>
<dbReference type="OrthoDB" id="1099063at2759"/>
<dbReference type="STRING" id="7209.A0A1I7V592"/>
<keyword evidence="3" id="KW-0539">Nucleus</keyword>
<dbReference type="Pfam" id="PF00076">
    <property type="entry name" value="RRM_1"/>
    <property type="match status" value="2"/>
</dbReference>
<evidence type="ECO:0000259" key="6">
    <source>
        <dbReference type="PROSITE" id="PS50102"/>
    </source>
</evidence>